<dbReference type="SUPFAM" id="SSF52833">
    <property type="entry name" value="Thioredoxin-like"/>
    <property type="match status" value="1"/>
</dbReference>
<dbReference type="OrthoDB" id="9797500at2"/>
<sequence>MFKLYGSAESGHAFKVRLMLEVAALPYEYEEVDLRLDRAARPEPFRSLARYGEVPLLVHDGQPYVQSNAILLFLAQHTKAFGGETAERLARCREWLFWEANRIGTSLPHLRFGQRFDRQAYPPGVLDWMRTRFDADIARLNEELSDGRSFLLGDAPTVADFSTCGYMFWPEQAQVGYPAHVGAWLERIRALPGWRHPYKMAGVVPF</sequence>
<dbReference type="EMBL" id="WNKX01000008">
    <property type="protein sequence ID" value="MTW11491.1"/>
    <property type="molecule type" value="Genomic_DNA"/>
</dbReference>
<dbReference type="AlphaFoldDB" id="A0A6L6QH74"/>
<evidence type="ECO:0000313" key="3">
    <source>
        <dbReference type="Proteomes" id="UP000472320"/>
    </source>
</evidence>
<dbReference type="Pfam" id="PF13409">
    <property type="entry name" value="GST_N_2"/>
    <property type="match status" value="1"/>
</dbReference>
<dbReference type="SUPFAM" id="SSF47616">
    <property type="entry name" value="GST C-terminal domain-like"/>
    <property type="match status" value="1"/>
</dbReference>
<feature type="domain" description="GST N-terminal" evidence="1">
    <location>
        <begin position="1"/>
        <end position="82"/>
    </location>
</feature>
<accession>A0A6L6QH74</accession>
<dbReference type="Gene3D" id="3.40.30.10">
    <property type="entry name" value="Glutaredoxin"/>
    <property type="match status" value="1"/>
</dbReference>
<organism evidence="2 3">
    <name type="scientific">Massilia eburnea</name>
    <dbReference type="NCBI Taxonomy" id="1776165"/>
    <lineage>
        <taxon>Bacteria</taxon>
        <taxon>Pseudomonadati</taxon>
        <taxon>Pseudomonadota</taxon>
        <taxon>Betaproteobacteria</taxon>
        <taxon>Burkholderiales</taxon>
        <taxon>Oxalobacteraceae</taxon>
        <taxon>Telluria group</taxon>
        <taxon>Massilia</taxon>
    </lineage>
</organism>
<keyword evidence="2" id="KW-0808">Transferase</keyword>
<dbReference type="InterPro" id="IPR036249">
    <property type="entry name" value="Thioredoxin-like_sf"/>
</dbReference>
<proteinExistence type="predicted"/>
<dbReference type="RefSeq" id="WP_155454446.1">
    <property type="nucleotide sequence ID" value="NZ_WNKX01000008.1"/>
</dbReference>
<dbReference type="GO" id="GO:0016740">
    <property type="term" value="F:transferase activity"/>
    <property type="evidence" value="ECO:0007669"/>
    <property type="project" value="UniProtKB-KW"/>
</dbReference>
<evidence type="ECO:0000313" key="2">
    <source>
        <dbReference type="EMBL" id="MTW11491.1"/>
    </source>
</evidence>
<dbReference type="Gene3D" id="1.20.1050.10">
    <property type="match status" value="1"/>
</dbReference>
<dbReference type="SFLD" id="SFLDG00358">
    <property type="entry name" value="Main_(cytGST)"/>
    <property type="match status" value="1"/>
</dbReference>
<evidence type="ECO:0000259" key="1">
    <source>
        <dbReference type="PROSITE" id="PS50404"/>
    </source>
</evidence>
<dbReference type="InterPro" id="IPR004045">
    <property type="entry name" value="Glutathione_S-Trfase_N"/>
</dbReference>
<dbReference type="PROSITE" id="PS50404">
    <property type="entry name" value="GST_NTER"/>
    <property type="match status" value="1"/>
</dbReference>
<dbReference type="Proteomes" id="UP000472320">
    <property type="component" value="Unassembled WGS sequence"/>
</dbReference>
<gene>
    <name evidence="2" type="ORF">GM658_12870</name>
</gene>
<dbReference type="SFLD" id="SFLDS00019">
    <property type="entry name" value="Glutathione_Transferase_(cytos"/>
    <property type="match status" value="1"/>
</dbReference>
<dbReference type="PANTHER" id="PTHR44051:SF2">
    <property type="entry name" value="HYPOTHETICAL GLUTATHIONE S-TRANSFERASE LIKE PROTEIN"/>
    <property type="match status" value="1"/>
</dbReference>
<protein>
    <submittedName>
        <fullName evidence="2">Glutathione S-transferase family protein</fullName>
    </submittedName>
</protein>
<dbReference type="InterPro" id="IPR040079">
    <property type="entry name" value="Glutathione_S-Trfase"/>
</dbReference>
<name>A0A6L6QH74_9BURK</name>
<comment type="caution">
    <text evidence="2">The sequence shown here is derived from an EMBL/GenBank/DDBJ whole genome shotgun (WGS) entry which is preliminary data.</text>
</comment>
<dbReference type="InterPro" id="IPR036282">
    <property type="entry name" value="Glutathione-S-Trfase_C_sf"/>
</dbReference>
<keyword evidence="3" id="KW-1185">Reference proteome</keyword>
<dbReference type="PANTHER" id="PTHR44051">
    <property type="entry name" value="GLUTATHIONE S-TRANSFERASE-RELATED"/>
    <property type="match status" value="1"/>
</dbReference>
<reference evidence="2 3" key="1">
    <citation type="submission" date="2019-11" db="EMBL/GenBank/DDBJ databases">
        <title>Type strains purchased from KCTC, JCM and DSMZ.</title>
        <authorList>
            <person name="Lu H."/>
        </authorList>
    </citation>
    <scope>NUCLEOTIDE SEQUENCE [LARGE SCALE GENOMIC DNA]</scope>
    <source>
        <strain evidence="2 3">JCM 31587</strain>
    </source>
</reference>